<keyword evidence="5" id="KW-0539">Nucleus</keyword>
<dbReference type="Pfam" id="PF00533">
    <property type="entry name" value="BRCT"/>
    <property type="match status" value="1"/>
</dbReference>
<evidence type="ECO:0000256" key="3">
    <source>
        <dbReference type="ARBA" id="ARBA00022763"/>
    </source>
</evidence>
<dbReference type="EMBL" id="OW152821">
    <property type="protein sequence ID" value="CAH2076531.1"/>
    <property type="molecule type" value="Genomic_DNA"/>
</dbReference>
<keyword evidence="3" id="KW-0227">DNA damage</keyword>
<dbReference type="InterPro" id="IPR031099">
    <property type="entry name" value="BRCA1-associated"/>
</dbReference>
<dbReference type="SUPFAM" id="SSF52113">
    <property type="entry name" value="BRCT domain"/>
    <property type="match status" value="2"/>
</dbReference>
<dbReference type="Proteomes" id="UP000837857">
    <property type="component" value="Chromosome 9"/>
</dbReference>
<feature type="domain" description="BRCT" evidence="7">
    <location>
        <begin position="305"/>
        <end position="391"/>
    </location>
</feature>
<proteinExistence type="predicted"/>
<feature type="region of interest" description="Disordered" evidence="6">
    <location>
        <begin position="134"/>
        <end position="186"/>
    </location>
</feature>
<dbReference type="InterPro" id="IPR001357">
    <property type="entry name" value="BRCT_dom"/>
</dbReference>
<dbReference type="Gene3D" id="3.40.50.10190">
    <property type="entry name" value="BRCT domain"/>
    <property type="match status" value="2"/>
</dbReference>
<evidence type="ECO:0000256" key="1">
    <source>
        <dbReference type="ARBA" id="ARBA00004123"/>
    </source>
</evidence>
<comment type="subcellular location">
    <subcellularLocation>
        <location evidence="1">Nucleus</location>
    </subcellularLocation>
</comment>
<keyword evidence="2" id="KW-0677">Repeat</keyword>
<protein>
    <recommendedName>
        <fullName evidence="7">BRCT domain-containing protein</fullName>
    </recommendedName>
</protein>
<dbReference type="PANTHER" id="PTHR13763">
    <property type="entry name" value="BREAST CANCER TYPE 1 SUSCEPTIBILITY PROTEIN BRCA1"/>
    <property type="match status" value="1"/>
</dbReference>
<feature type="compositionally biased region" description="Basic and acidic residues" evidence="6">
    <location>
        <begin position="169"/>
        <end position="185"/>
    </location>
</feature>
<name>A0ABN8J5N8_9NEOP</name>
<keyword evidence="9" id="KW-1185">Reference proteome</keyword>
<evidence type="ECO:0000313" key="9">
    <source>
        <dbReference type="Proteomes" id="UP000837857"/>
    </source>
</evidence>
<evidence type="ECO:0000256" key="2">
    <source>
        <dbReference type="ARBA" id="ARBA00022737"/>
    </source>
</evidence>
<evidence type="ECO:0000256" key="5">
    <source>
        <dbReference type="ARBA" id="ARBA00023242"/>
    </source>
</evidence>
<keyword evidence="4" id="KW-0234">DNA repair</keyword>
<feature type="compositionally biased region" description="Basic and acidic residues" evidence="6">
    <location>
        <begin position="138"/>
        <end position="148"/>
    </location>
</feature>
<feature type="domain" description="BRCT" evidence="7">
    <location>
        <begin position="406"/>
        <end position="504"/>
    </location>
</feature>
<dbReference type="SMART" id="SM00292">
    <property type="entry name" value="BRCT"/>
    <property type="match status" value="2"/>
</dbReference>
<dbReference type="Pfam" id="PF16589">
    <property type="entry name" value="BRCT_2"/>
    <property type="match status" value="1"/>
</dbReference>
<dbReference type="InterPro" id="IPR036420">
    <property type="entry name" value="BRCT_dom_sf"/>
</dbReference>
<evidence type="ECO:0000256" key="4">
    <source>
        <dbReference type="ARBA" id="ARBA00023204"/>
    </source>
</evidence>
<dbReference type="PANTHER" id="PTHR13763:SF0">
    <property type="entry name" value="BREAST CANCER TYPE 1 SUSCEPTIBILITY PROTEIN"/>
    <property type="match status" value="1"/>
</dbReference>
<sequence>MQKLTEHVNSLIEAFERLFNVKMDEFDLEAPSKGSQDDPNKHVKDWLANSQNQFSAPISSQSPQDPPVEYLTSKIQIHTTNVKMKAPAEVAKSTLQNVHSLTPNLCEEFADANDHERDRETGDIEMIELGTPFQENYDSDKSVVEETPQKNVSIPKVKQKTVASFQSDSDQRKESKPINTDDKRSVRSVINITDSVSDSTKATKENTVIEFHNARQTLETPLTINKFVDQIKHKSTPVARKSLNFNRRDVDDNDPERTLCPSTIAVARTTQEREFMNEVFEQRDISPTREETIAAVNRARRPNKLCIAGSCLTPIEAAKLKLFCKEKGWSYVEKYTRDLTHLVVGVDEENRSQRSVKYMCALAAGKWIVSYAWVEKCLQSQTILPEEPFESLDGTGEPGPRRSRLAKRKLFEGIRFYCMQPFSVLDVETLKEILEASGGQVVDDASEVRVNSERPALLLAEPENTQEDKFIYLAMKLNVVPVNYEWVLNCLGNYTLGPIHELLLCPSALLPPATNEWPVELIAHDYD</sequence>
<dbReference type="PROSITE" id="PS50172">
    <property type="entry name" value="BRCT"/>
    <property type="match status" value="2"/>
</dbReference>
<evidence type="ECO:0000313" key="8">
    <source>
        <dbReference type="EMBL" id="CAH2076531.1"/>
    </source>
</evidence>
<evidence type="ECO:0000256" key="6">
    <source>
        <dbReference type="SAM" id="MobiDB-lite"/>
    </source>
</evidence>
<reference evidence="8" key="1">
    <citation type="submission" date="2022-03" db="EMBL/GenBank/DDBJ databases">
        <authorList>
            <person name="Martin H S."/>
        </authorList>
    </citation>
    <scope>NUCLEOTIDE SEQUENCE</scope>
</reference>
<accession>A0ABN8J5N8</accession>
<evidence type="ECO:0000259" key="7">
    <source>
        <dbReference type="PROSITE" id="PS50172"/>
    </source>
</evidence>
<gene>
    <name evidence="8" type="ORF">IPOD504_LOCUS17306</name>
</gene>
<feature type="non-terminal residue" evidence="8">
    <location>
        <position position="527"/>
    </location>
</feature>
<organism evidence="8 9">
    <name type="scientific">Iphiclides podalirius</name>
    <name type="common">scarce swallowtail</name>
    <dbReference type="NCBI Taxonomy" id="110791"/>
    <lineage>
        <taxon>Eukaryota</taxon>
        <taxon>Metazoa</taxon>
        <taxon>Ecdysozoa</taxon>
        <taxon>Arthropoda</taxon>
        <taxon>Hexapoda</taxon>
        <taxon>Insecta</taxon>
        <taxon>Pterygota</taxon>
        <taxon>Neoptera</taxon>
        <taxon>Endopterygota</taxon>
        <taxon>Lepidoptera</taxon>
        <taxon>Glossata</taxon>
        <taxon>Ditrysia</taxon>
        <taxon>Papilionoidea</taxon>
        <taxon>Papilionidae</taxon>
        <taxon>Papilioninae</taxon>
        <taxon>Iphiclides</taxon>
    </lineage>
</organism>